<dbReference type="InterPro" id="IPR033896">
    <property type="entry name" value="MEF2-like_N"/>
</dbReference>
<dbReference type="SMART" id="SM00432">
    <property type="entry name" value="MADS"/>
    <property type="match status" value="1"/>
</dbReference>
<evidence type="ECO:0000313" key="7">
    <source>
        <dbReference type="EMBL" id="KAF8404799.1"/>
    </source>
</evidence>
<dbReference type="PANTHER" id="PTHR11945:SF629">
    <property type="entry name" value="OS02G0164450 PROTEIN"/>
    <property type="match status" value="1"/>
</dbReference>
<dbReference type="GO" id="GO:0045944">
    <property type="term" value="P:positive regulation of transcription by RNA polymerase II"/>
    <property type="evidence" value="ECO:0007669"/>
    <property type="project" value="InterPro"/>
</dbReference>
<feature type="domain" description="MADS-box" evidence="6">
    <location>
        <begin position="22"/>
        <end position="82"/>
    </location>
</feature>
<comment type="caution">
    <text evidence="7">The sequence shown here is derived from an EMBL/GenBank/DDBJ whole genome shotgun (WGS) entry which is preliminary data.</text>
</comment>
<dbReference type="Gene3D" id="3.40.1810.10">
    <property type="entry name" value="Transcription factor, MADS-box"/>
    <property type="match status" value="1"/>
</dbReference>
<dbReference type="PROSITE" id="PS50066">
    <property type="entry name" value="MADS_BOX_2"/>
    <property type="match status" value="1"/>
</dbReference>
<evidence type="ECO:0000256" key="2">
    <source>
        <dbReference type="ARBA" id="ARBA00023015"/>
    </source>
</evidence>
<dbReference type="OMA" id="CSANSRN"/>
<dbReference type="OrthoDB" id="1896642at2759"/>
<protein>
    <recommendedName>
        <fullName evidence="6">MADS-box domain-containing protein</fullName>
    </recommendedName>
</protein>
<dbReference type="Gene3D" id="6.10.140.920">
    <property type="match status" value="1"/>
</dbReference>
<dbReference type="PANTHER" id="PTHR11945">
    <property type="entry name" value="MADS BOX PROTEIN"/>
    <property type="match status" value="1"/>
</dbReference>
<dbReference type="SUPFAM" id="SSF55455">
    <property type="entry name" value="SRF-like"/>
    <property type="match status" value="1"/>
</dbReference>
<dbReference type="GO" id="GO:0046983">
    <property type="term" value="F:protein dimerization activity"/>
    <property type="evidence" value="ECO:0007669"/>
    <property type="project" value="InterPro"/>
</dbReference>
<evidence type="ECO:0000256" key="4">
    <source>
        <dbReference type="ARBA" id="ARBA00023163"/>
    </source>
</evidence>
<keyword evidence="3" id="KW-0238">DNA-binding</keyword>
<dbReference type="InterPro" id="IPR036879">
    <property type="entry name" value="TF_MADSbox_sf"/>
</dbReference>
<name>A0A834ZBC8_TETSI</name>
<dbReference type="GO" id="GO:0000978">
    <property type="term" value="F:RNA polymerase II cis-regulatory region sequence-specific DNA binding"/>
    <property type="evidence" value="ECO:0007669"/>
    <property type="project" value="TreeGrafter"/>
</dbReference>
<dbReference type="InterPro" id="IPR002100">
    <property type="entry name" value="TF_MADSbox"/>
</dbReference>
<keyword evidence="5" id="KW-0539">Nucleus</keyword>
<evidence type="ECO:0000259" key="6">
    <source>
        <dbReference type="PROSITE" id="PS50066"/>
    </source>
</evidence>
<sequence>MFLLKDFHSNPILLVMVKKTSMGRQKIKIERIHREDSRQVTFSKRRSGLFKKASELSTLCGAETAIIVFSPAGKAFSFGHPSVETVVDRFLTGSTGPDGGVLSLVEACQAASVRELNREYSEVVSELEAEKKRGETLQEMRKVSRSQRWWEAPVNELGLHELEQLMVSVEELKKNVAKRGNEVLIESFSQSVREVDDPFVPQTTVGNSSIVPHGYGYGYGFF</sequence>
<accession>A0A834ZBC8</accession>
<dbReference type="FunFam" id="3.40.1810.10:FF:000006">
    <property type="entry name" value="Agamous-like MADS-box protein AGL62"/>
    <property type="match status" value="1"/>
</dbReference>
<dbReference type="EMBL" id="JABCRI010000006">
    <property type="protein sequence ID" value="KAF8404799.1"/>
    <property type="molecule type" value="Genomic_DNA"/>
</dbReference>
<evidence type="ECO:0000256" key="1">
    <source>
        <dbReference type="ARBA" id="ARBA00004123"/>
    </source>
</evidence>
<dbReference type="GO" id="GO:0000981">
    <property type="term" value="F:DNA-binding transcription factor activity, RNA polymerase II-specific"/>
    <property type="evidence" value="ECO:0007669"/>
    <property type="project" value="TreeGrafter"/>
</dbReference>
<comment type="subcellular location">
    <subcellularLocation>
        <location evidence="1">Nucleus</location>
    </subcellularLocation>
</comment>
<evidence type="ECO:0000313" key="8">
    <source>
        <dbReference type="Proteomes" id="UP000655225"/>
    </source>
</evidence>
<reference evidence="7 8" key="1">
    <citation type="submission" date="2020-04" db="EMBL/GenBank/DDBJ databases">
        <title>Plant Genome Project.</title>
        <authorList>
            <person name="Zhang R.-G."/>
        </authorList>
    </citation>
    <scope>NUCLEOTIDE SEQUENCE [LARGE SCALE GENOMIC DNA]</scope>
    <source>
        <strain evidence="7">YNK0</strain>
        <tissue evidence="7">Leaf</tissue>
    </source>
</reference>
<keyword evidence="2" id="KW-0805">Transcription regulation</keyword>
<dbReference type="Proteomes" id="UP000655225">
    <property type="component" value="Unassembled WGS sequence"/>
</dbReference>
<dbReference type="CDD" id="cd00265">
    <property type="entry name" value="MADS_MEF2_like"/>
    <property type="match status" value="1"/>
</dbReference>
<evidence type="ECO:0000256" key="3">
    <source>
        <dbReference type="ARBA" id="ARBA00023125"/>
    </source>
</evidence>
<gene>
    <name evidence="7" type="ORF">HHK36_009688</name>
</gene>
<dbReference type="GO" id="GO:0005634">
    <property type="term" value="C:nucleus"/>
    <property type="evidence" value="ECO:0007669"/>
    <property type="project" value="UniProtKB-SubCell"/>
</dbReference>
<proteinExistence type="predicted"/>
<organism evidence="7 8">
    <name type="scientific">Tetracentron sinense</name>
    <name type="common">Spur-leaf</name>
    <dbReference type="NCBI Taxonomy" id="13715"/>
    <lineage>
        <taxon>Eukaryota</taxon>
        <taxon>Viridiplantae</taxon>
        <taxon>Streptophyta</taxon>
        <taxon>Embryophyta</taxon>
        <taxon>Tracheophyta</taxon>
        <taxon>Spermatophyta</taxon>
        <taxon>Magnoliopsida</taxon>
        <taxon>Trochodendrales</taxon>
        <taxon>Trochodendraceae</taxon>
        <taxon>Tetracentron</taxon>
    </lineage>
</organism>
<keyword evidence="4" id="KW-0804">Transcription</keyword>
<evidence type="ECO:0000256" key="5">
    <source>
        <dbReference type="ARBA" id="ARBA00023242"/>
    </source>
</evidence>
<dbReference type="PRINTS" id="PR00404">
    <property type="entry name" value="MADSDOMAIN"/>
</dbReference>
<dbReference type="AlphaFoldDB" id="A0A834ZBC8"/>
<dbReference type="Pfam" id="PF00319">
    <property type="entry name" value="SRF-TF"/>
    <property type="match status" value="1"/>
</dbReference>
<keyword evidence="8" id="KW-1185">Reference proteome</keyword>